<gene>
    <name evidence="2" type="ORF">BUALT_Bualt06G0020400</name>
</gene>
<organism evidence="2 3">
    <name type="scientific">Buddleja alternifolia</name>
    <dbReference type="NCBI Taxonomy" id="168488"/>
    <lineage>
        <taxon>Eukaryota</taxon>
        <taxon>Viridiplantae</taxon>
        <taxon>Streptophyta</taxon>
        <taxon>Embryophyta</taxon>
        <taxon>Tracheophyta</taxon>
        <taxon>Spermatophyta</taxon>
        <taxon>Magnoliopsida</taxon>
        <taxon>eudicotyledons</taxon>
        <taxon>Gunneridae</taxon>
        <taxon>Pentapetalae</taxon>
        <taxon>asterids</taxon>
        <taxon>lamiids</taxon>
        <taxon>Lamiales</taxon>
        <taxon>Scrophulariaceae</taxon>
        <taxon>Buddlejeae</taxon>
        <taxon>Buddleja</taxon>
    </lineage>
</organism>
<keyword evidence="3" id="KW-1185">Reference proteome</keyword>
<evidence type="ECO:0000313" key="2">
    <source>
        <dbReference type="EMBL" id="KAG8380486.1"/>
    </source>
</evidence>
<feature type="region of interest" description="Disordered" evidence="1">
    <location>
        <begin position="186"/>
        <end position="213"/>
    </location>
</feature>
<protein>
    <submittedName>
        <fullName evidence="2">Uncharacterized protein</fullName>
    </submittedName>
</protein>
<evidence type="ECO:0000256" key="1">
    <source>
        <dbReference type="SAM" id="MobiDB-lite"/>
    </source>
</evidence>
<reference evidence="2" key="1">
    <citation type="submission" date="2019-10" db="EMBL/GenBank/DDBJ databases">
        <authorList>
            <person name="Zhang R."/>
            <person name="Pan Y."/>
            <person name="Wang J."/>
            <person name="Ma R."/>
            <person name="Yu S."/>
        </authorList>
    </citation>
    <scope>NUCLEOTIDE SEQUENCE</scope>
    <source>
        <strain evidence="2">LA-IB0</strain>
        <tissue evidence="2">Leaf</tissue>
    </source>
</reference>
<evidence type="ECO:0000313" key="3">
    <source>
        <dbReference type="Proteomes" id="UP000826271"/>
    </source>
</evidence>
<dbReference type="Proteomes" id="UP000826271">
    <property type="component" value="Unassembled WGS sequence"/>
</dbReference>
<dbReference type="PANTHER" id="PTHR34130">
    <property type="entry name" value="OS08G0243800 PROTEIN"/>
    <property type="match status" value="1"/>
</dbReference>
<dbReference type="PANTHER" id="PTHR34130:SF3">
    <property type="entry name" value="DUF1645 FAMILY PROTEIN"/>
    <property type="match status" value="1"/>
</dbReference>
<sequence>MYDTIDESEETLSFCDLPLYSDNSERGEDLSIESQGSSSISSSEQDYFEFSQELNPTSQPENIIFCGKLIPYKQLHPSEKDSSEIVERNTQINIKKKSRWELFKWKFNATKQVHPKNGKTLTTLVQKSDQSQSKMHNKKHEKGYNFPVHKTSIVTSTSSGKARWSLFMFGSSSFSTQMELKDIKRRRSLRQCPPPALRFPNQDDKVSGGENGDSGLSGLIRVLSCGGSHHPNTMAVASIR</sequence>
<dbReference type="AlphaFoldDB" id="A0AAV6XBM1"/>
<dbReference type="EMBL" id="WHWC01000006">
    <property type="protein sequence ID" value="KAG8380486.1"/>
    <property type="molecule type" value="Genomic_DNA"/>
</dbReference>
<accession>A0AAV6XBM1</accession>
<comment type="caution">
    <text evidence="2">The sequence shown here is derived from an EMBL/GenBank/DDBJ whole genome shotgun (WGS) entry which is preliminary data.</text>
</comment>
<proteinExistence type="predicted"/>
<name>A0AAV6XBM1_9LAMI</name>